<evidence type="ECO:0000313" key="3">
    <source>
        <dbReference type="Proteomes" id="UP000295399"/>
    </source>
</evidence>
<accession>A0A4R2PJN8</accession>
<comment type="caution">
    <text evidence="2">The sequence shown here is derived from an EMBL/GenBank/DDBJ whole genome shotgun (WGS) entry which is preliminary data.</text>
</comment>
<dbReference type="EMBL" id="SLXO01000005">
    <property type="protein sequence ID" value="TCP34421.1"/>
    <property type="molecule type" value="Genomic_DNA"/>
</dbReference>
<feature type="compositionally biased region" description="Basic and acidic residues" evidence="1">
    <location>
        <begin position="1075"/>
        <end position="1095"/>
    </location>
</feature>
<feature type="compositionally biased region" description="Polar residues" evidence="1">
    <location>
        <begin position="261"/>
        <end position="272"/>
    </location>
</feature>
<dbReference type="AlphaFoldDB" id="A0A4R2PJN8"/>
<gene>
    <name evidence="2" type="ORF">EV659_10546</name>
</gene>
<dbReference type="InParanoid" id="A0A4R2PJN8"/>
<feature type="region of interest" description="Disordered" evidence="1">
    <location>
        <begin position="1059"/>
        <end position="1095"/>
    </location>
</feature>
<keyword evidence="3" id="KW-1185">Reference proteome</keyword>
<dbReference type="OrthoDB" id="8446194at2"/>
<dbReference type="Proteomes" id="UP000295399">
    <property type="component" value="Unassembled WGS sequence"/>
</dbReference>
<name>A0A4R2PJN8_RHOSA</name>
<dbReference type="InterPro" id="IPR021730">
    <property type="entry name" value="YdbH"/>
</dbReference>
<sequence>MADTAPPLPPRPPRRPARRRLAVAALTLAALGGGGAIGLWAGGPPLAGFLAQRALHDAGFEHVTLQGVGWAPRPWAEGLGLRIARAELGAPTPALTVTDLTLRATAASLAAGDLAHVHARTIAAALWPQGPDAALLPGFTPPPRDPAAAPAALPWPVETLTVDRVTATAGVGAPAARLALNAVRVRRGDTGLRVAAERAALDQGDRRLAGALAGTVALSPAPAADLAWEIATAEAAGRAWAPLRLTATAQPQGATLRLTASPRSPAQGTLTARWSPAARPQGDALSDGGDEGDGGAPSDGSALDRLTVAGRWALPLAALAAALPDPMPANSQGRATVEFDGRLDLGPAPTLDARATLTAEAVAIPDRVTAADARWVLRASGPLDRLSLRAPEPLTVRLTPAPALWPAILADRAPAPLRVTVADLAATLGPDGLDASARLDASVDALGRASARTQWTVRRQGDGARLTLDARSLDARTEPVALALGDAQGDARELRAALDALSGRLSAALDTGGRLTGAFEGSVRARADATLGDATLTGASARWSGRLTLDEDAILAALPDACLALGLDSIAVGGQRLSISALPCLAAATDDDGAARPLARYDLGARRLTLALESPATDTTARLTPAPGDAGGREIAGTWPRLTLDAEAGAAPGDLDATLGFGDGALTLTDPGLRAQGIEGRATVAQGRLRHARLDIIDLLSTAEPALWAPLTLTASAAPAADTPAPDTPADTPADAPGPLALSARLSDLFGVFVAELTGRHDPASGTGRAQIALAPIEFMAGVAELADLSPLAATVAGDLAGRVAGDAHLAWTGAGLSDSGGTLRVEGLDATVAGSPVKGIATRFALDGLVPPTTPEPQSVTLDLLDMGAPFTDGLVRLDLRPDGTVRVTDARFRLAGGTLRADPFIVDTADPGTIKATLAADGVSLGQLFQVAGIDGLAGDGTLEGRLPVRLGRDGIGVDDGVLQAATTGVLRYVPDQPPAFLQGDDVRTRMLRQALQNFHYDTLSLTLAGDSLARQVLTLSAAGNNPDFLDGHPVELNVSLNGPLVSAVESAARTGQSLRRLYEQQQQQQQQDRQRDPDGPPERGHPQQENRP</sequence>
<organism evidence="2 3">
    <name type="scientific">Rhodothalassium salexigens DSM 2132</name>
    <dbReference type="NCBI Taxonomy" id="1188247"/>
    <lineage>
        <taxon>Bacteria</taxon>
        <taxon>Pseudomonadati</taxon>
        <taxon>Pseudomonadota</taxon>
        <taxon>Alphaproteobacteria</taxon>
        <taxon>Rhodothalassiales</taxon>
        <taxon>Rhodothalassiaceae</taxon>
        <taxon>Rhodothalassium</taxon>
    </lineage>
</organism>
<evidence type="ECO:0000313" key="2">
    <source>
        <dbReference type="EMBL" id="TCP34421.1"/>
    </source>
</evidence>
<protein>
    <submittedName>
        <fullName evidence="2">Dicarboxylate transport</fullName>
    </submittedName>
</protein>
<dbReference type="RefSeq" id="WP_132708359.1">
    <property type="nucleotide sequence ID" value="NZ_JACIGF010000005.1"/>
</dbReference>
<proteinExistence type="predicted"/>
<feature type="region of interest" description="Disordered" evidence="1">
    <location>
        <begin position="719"/>
        <end position="738"/>
    </location>
</feature>
<feature type="region of interest" description="Disordered" evidence="1">
    <location>
        <begin position="258"/>
        <end position="302"/>
    </location>
</feature>
<evidence type="ECO:0000256" key="1">
    <source>
        <dbReference type="SAM" id="MobiDB-lite"/>
    </source>
</evidence>
<reference evidence="2 3" key="1">
    <citation type="submission" date="2019-03" db="EMBL/GenBank/DDBJ databases">
        <title>Genomic Encyclopedia of Type Strains, Phase IV (KMG-IV): sequencing the most valuable type-strain genomes for metagenomic binning, comparative biology and taxonomic classification.</title>
        <authorList>
            <person name="Goeker M."/>
        </authorList>
    </citation>
    <scope>NUCLEOTIDE SEQUENCE [LARGE SCALE GENOMIC DNA]</scope>
    <source>
        <strain evidence="2 3">DSM 2132</strain>
    </source>
</reference>
<dbReference type="Pfam" id="PF11739">
    <property type="entry name" value="YdbH-like"/>
    <property type="match status" value="1"/>
</dbReference>